<dbReference type="GO" id="GO:0008270">
    <property type="term" value="F:zinc ion binding"/>
    <property type="evidence" value="ECO:0007669"/>
    <property type="project" value="UniProtKB-KW"/>
</dbReference>
<evidence type="ECO:0000256" key="1">
    <source>
        <dbReference type="PROSITE-ProRule" id="PRU00325"/>
    </source>
</evidence>
<evidence type="ECO:0000313" key="4">
    <source>
        <dbReference type="Proteomes" id="UP000650833"/>
    </source>
</evidence>
<dbReference type="AlphaFoldDB" id="A0A8H7QLP1"/>
<dbReference type="EMBL" id="JAEPRC010000624">
    <property type="protein sequence ID" value="KAG2193876.1"/>
    <property type="molecule type" value="Genomic_DNA"/>
</dbReference>
<evidence type="ECO:0000313" key="3">
    <source>
        <dbReference type="EMBL" id="KAG2193876.1"/>
    </source>
</evidence>
<dbReference type="PANTHER" id="PTHR33977">
    <property type="entry name" value="ZINC ION BINDING PROTEIN"/>
    <property type="match status" value="1"/>
</dbReference>
<dbReference type="InterPro" id="IPR007527">
    <property type="entry name" value="Znf_SWIM"/>
</dbReference>
<dbReference type="Pfam" id="PF04434">
    <property type="entry name" value="SWIM"/>
    <property type="match status" value="1"/>
</dbReference>
<dbReference type="Proteomes" id="UP000650833">
    <property type="component" value="Unassembled WGS sequence"/>
</dbReference>
<gene>
    <name evidence="3" type="ORF">INT46_001601</name>
</gene>
<proteinExistence type="predicted"/>
<reference evidence="3" key="1">
    <citation type="submission" date="2020-12" db="EMBL/GenBank/DDBJ databases">
        <title>Metabolic potential, ecology and presence of endohyphal bacteria is reflected in genomic diversity of Mucoromycotina.</title>
        <authorList>
            <person name="Muszewska A."/>
            <person name="Okrasinska A."/>
            <person name="Steczkiewicz K."/>
            <person name="Drgas O."/>
            <person name="Orlowska M."/>
            <person name="Perlinska-Lenart U."/>
            <person name="Aleksandrzak-Piekarczyk T."/>
            <person name="Szatraj K."/>
            <person name="Zielenkiewicz U."/>
            <person name="Pilsyk S."/>
            <person name="Malc E."/>
            <person name="Mieczkowski P."/>
            <person name="Kruszewska J.S."/>
            <person name="Biernat P."/>
            <person name="Pawlowska J."/>
        </authorList>
    </citation>
    <scope>NUCLEOTIDE SEQUENCE</scope>
    <source>
        <strain evidence="3">CBS 226.32</strain>
    </source>
</reference>
<keyword evidence="1" id="KW-0479">Metal-binding</keyword>
<sequence>MSETSPVIYSVANIKDALSIIPSNQSNKLPLDVVIYVRASVWEACLLKINEYCGTKWTKLRKWKSNDKVIFGETRQCHRSGAYESKRSVRIGQKDSKRCGCVAQLSIARYHENVAGHLGSDVVEFKLLKDHTNHVPGDSKELGMLPINRTALDTIKYHLTLGNKCRSIRIATLKTLDTLKEENKGSRRPSYDDVYNLMKKMKDYLYRFRENDIESFLFWLNNKLALQGYKIFAGNPLLYSQDTTLFAYGFQSQIQSRKMEQHQSFCLDATHGISSRSMEVLYTLLVKDLLTGKGYPVAYMVTNDQSVGPVNQWLVYLRDNCNFAPTAITIDCSLAEVNAIKAAFRNQVVIHYCAFHVWRAWKDNLGAKLSLPTSISNTEATEYKQDLLNDLHLILVETRKNALFRKIEGFKLKIENHTELLDYFTRYWFNNEEVVKRWGAPFVKEIHKSFVTNNYIESWHNQLKVVYFERLRINRLDRLVFVLTNDVEYYFAEEYNRIIANIGRMGPLQNNIARKAYMASQISNENLISMIRNPQGSFTNADDNNNGPWKIQSFDPNKPRTTYQVRVINNVICTCLCPDFKKTQIACKHMCLLKRYTSMPLKIEVDISNGLQLEQYTSRVSEDENDDINIEDNSEDNLEGDLEETTSVLSNSAAIDMALSRISALHHSKRDIEKFKTIPGVNAAELEPLNSAIQNALDQIESIRNSHPSFFRRQNRQWN</sequence>
<keyword evidence="4" id="KW-1185">Reference proteome</keyword>
<accession>A0A8H7QLP1</accession>
<keyword evidence="1" id="KW-0863">Zinc-finger</keyword>
<dbReference type="PROSITE" id="PS50966">
    <property type="entry name" value="ZF_SWIM"/>
    <property type="match status" value="1"/>
</dbReference>
<dbReference type="PANTHER" id="PTHR33977:SF1">
    <property type="entry name" value="ZINC ION BINDING PROTEIN"/>
    <property type="match status" value="1"/>
</dbReference>
<dbReference type="OrthoDB" id="2224309at2759"/>
<feature type="domain" description="SWIM-type" evidence="2">
    <location>
        <begin position="563"/>
        <end position="598"/>
    </location>
</feature>
<organism evidence="3 4">
    <name type="scientific">Mucor plumbeus</name>
    <dbReference type="NCBI Taxonomy" id="97098"/>
    <lineage>
        <taxon>Eukaryota</taxon>
        <taxon>Fungi</taxon>
        <taxon>Fungi incertae sedis</taxon>
        <taxon>Mucoromycota</taxon>
        <taxon>Mucoromycotina</taxon>
        <taxon>Mucoromycetes</taxon>
        <taxon>Mucorales</taxon>
        <taxon>Mucorineae</taxon>
        <taxon>Mucoraceae</taxon>
        <taxon>Mucor</taxon>
    </lineage>
</organism>
<protein>
    <recommendedName>
        <fullName evidence="2">SWIM-type domain-containing protein</fullName>
    </recommendedName>
</protein>
<evidence type="ECO:0000259" key="2">
    <source>
        <dbReference type="PROSITE" id="PS50966"/>
    </source>
</evidence>
<name>A0A8H7QLP1_9FUNG</name>
<keyword evidence="1" id="KW-0862">Zinc</keyword>
<comment type="caution">
    <text evidence="3">The sequence shown here is derived from an EMBL/GenBank/DDBJ whole genome shotgun (WGS) entry which is preliminary data.</text>
</comment>